<evidence type="ECO:0000313" key="1">
    <source>
        <dbReference type="EMBL" id="GLC32593.1"/>
    </source>
</evidence>
<dbReference type="InterPro" id="IPR029024">
    <property type="entry name" value="TerB-like"/>
</dbReference>
<sequence length="147" mass="16421">MFLKELNKKEAAAFVSLIENLAKADNVYAECEKALIDSYVEELSLASENRITLTFEASVKELKEASSKIKNIIYFELVGVALLDGAYEENEIEFLNNLAGSFNISSDKQTAYVDYFKKVKTAYDNDIVDAETKIAVLEASALKLIEE</sequence>
<evidence type="ECO:0008006" key="3">
    <source>
        <dbReference type="Google" id="ProtNLM"/>
    </source>
</evidence>
<protein>
    <recommendedName>
        <fullName evidence="3">Co-chaperone DjlA N-terminal domain-containing protein</fullName>
    </recommendedName>
</protein>
<dbReference type="EMBL" id="BRXR01000001">
    <property type="protein sequence ID" value="GLC32593.1"/>
    <property type="molecule type" value="Genomic_DNA"/>
</dbReference>
<organism evidence="1 2">
    <name type="scientific">Clostridium omnivorum</name>
    <dbReference type="NCBI Taxonomy" id="1604902"/>
    <lineage>
        <taxon>Bacteria</taxon>
        <taxon>Bacillati</taxon>
        <taxon>Bacillota</taxon>
        <taxon>Clostridia</taxon>
        <taxon>Eubacteriales</taxon>
        <taxon>Clostridiaceae</taxon>
        <taxon>Clostridium</taxon>
    </lineage>
</organism>
<evidence type="ECO:0000313" key="2">
    <source>
        <dbReference type="Proteomes" id="UP001208567"/>
    </source>
</evidence>
<accession>A0ABQ5NBE6</accession>
<dbReference type="SUPFAM" id="SSF158682">
    <property type="entry name" value="TerB-like"/>
    <property type="match status" value="1"/>
</dbReference>
<keyword evidence="2" id="KW-1185">Reference proteome</keyword>
<dbReference type="Proteomes" id="UP001208567">
    <property type="component" value="Unassembled WGS sequence"/>
</dbReference>
<comment type="caution">
    <text evidence="1">The sequence shown here is derived from an EMBL/GenBank/DDBJ whole genome shotgun (WGS) entry which is preliminary data.</text>
</comment>
<reference evidence="1 2" key="1">
    <citation type="journal article" date="2024" name="Int. J. Syst. Evol. Microbiol.">
        <title>Clostridium omnivorum sp. nov., isolated from anoxic soil under the treatment of reductive soil disinfestation.</title>
        <authorList>
            <person name="Ueki A."/>
            <person name="Tonouchi A."/>
            <person name="Kaku N."/>
            <person name="Honma S."/>
            <person name="Ueki K."/>
        </authorList>
    </citation>
    <scope>NUCLEOTIDE SEQUENCE [LARGE SCALE GENOMIC DNA]</scope>
    <source>
        <strain evidence="1 2">E14</strain>
    </source>
</reference>
<name>A0ABQ5NBE6_9CLOT</name>
<dbReference type="RefSeq" id="WP_264851901.1">
    <property type="nucleotide sequence ID" value="NZ_BRXR01000001.1"/>
</dbReference>
<proteinExistence type="predicted"/>
<dbReference type="Gene3D" id="1.10.3680.10">
    <property type="entry name" value="TerB-like"/>
    <property type="match status" value="1"/>
</dbReference>
<gene>
    <name evidence="1" type="ORF">bsdE14_40030</name>
</gene>